<dbReference type="PANTHER" id="PTHR34135">
    <property type="entry name" value="LYSOZYME"/>
    <property type="match status" value="1"/>
</dbReference>
<reference evidence="2 3" key="1">
    <citation type="submission" date="2019-11" db="EMBL/GenBank/DDBJ databases">
        <title>Draft genome sequence of Blautia luti DSM 14534T, isolated from human stool.</title>
        <authorList>
            <person name="Ortiz R."/>
            <person name="Melis-Arcos F."/>
            <person name="Covarrubias P."/>
            <person name="Cardenas J.P."/>
            <person name="Perez-Donoso J."/>
            <person name="Almonacid D."/>
        </authorList>
    </citation>
    <scope>NUCLEOTIDE SEQUENCE [LARGE SCALE GENOMIC DNA]</scope>
    <source>
        <strain evidence="2 3">DSM 14534</strain>
    </source>
</reference>
<evidence type="ECO:0000256" key="1">
    <source>
        <dbReference type="ARBA" id="ARBA00010646"/>
    </source>
</evidence>
<comment type="similarity">
    <text evidence="1">Belongs to the glycosyl hydrolase 25 family.</text>
</comment>
<name>A0A844GIV6_9FIRM</name>
<dbReference type="PANTHER" id="PTHR34135:SF2">
    <property type="entry name" value="LYSOZYME"/>
    <property type="match status" value="1"/>
</dbReference>
<dbReference type="SUPFAM" id="SSF51445">
    <property type="entry name" value="(Trans)glycosidases"/>
    <property type="match status" value="1"/>
</dbReference>
<evidence type="ECO:0000313" key="3">
    <source>
        <dbReference type="Proteomes" id="UP000437824"/>
    </source>
</evidence>
<dbReference type="GO" id="GO:0016052">
    <property type="term" value="P:carbohydrate catabolic process"/>
    <property type="evidence" value="ECO:0007669"/>
    <property type="project" value="TreeGrafter"/>
</dbReference>
<dbReference type="Proteomes" id="UP000437824">
    <property type="component" value="Unassembled WGS sequence"/>
</dbReference>
<dbReference type="PROSITE" id="PS51904">
    <property type="entry name" value="GLYCOSYL_HYDROL_F25_2"/>
    <property type="match status" value="1"/>
</dbReference>
<sequence>MDFAIFRIAEAENVIDRYFERNYTECQKYNISTGVYKYSYAMNITEMQNEARKVISVLKGRKLLFPVWLDLEWNNQRSLGTEKIYKMAVQFQGKNPWYQWNCR</sequence>
<dbReference type="EMBL" id="WMBC01000002">
    <property type="protein sequence ID" value="MTD60558.1"/>
    <property type="molecule type" value="Genomic_DNA"/>
</dbReference>
<dbReference type="Pfam" id="PF01183">
    <property type="entry name" value="Glyco_hydro_25"/>
    <property type="match status" value="1"/>
</dbReference>
<comment type="caution">
    <text evidence="2">The sequence shown here is derived from an EMBL/GenBank/DDBJ whole genome shotgun (WGS) entry which is preliminary data.</text>
</comment>
<accession>A0A844GIV6</accession>
<dbReference type="GO" id="GO:0016998">
    <property type="term" value="P:cell wall macromolecule catabolic process"/>
    <property type="evidence" value="ECO:0007669"/>
    <property type="project" value="InterPro"/>
</dbReference>
<proteinExistence type="inferred from homology"/>
<dbReference type="GO" id="GO:0003796">
    <property type="term" value="F:lysozyme activity"/>
    <property type="evidence" value="ECO:0007669"/>
    <property type="project" value="InterPro"/>
</dbReference>
<dbReference type="InterPro" id="IPR017853">
    <property type="entry name" value="GH"/>
</dbReference>
<dbReference type="Gene3D" id="3.20.20.80">
    <property type="entry name" value="Glycosidases"/>
    <property type="match status" value="1"/>
</dbReference>
<dbReference type="AlphaFoldDB" id="A0A844GIV6"/>
<gene>
    <name evidence="2" type="ORF">GKZ57_04615</name>
</gene>
<organism evidence="2 3">
    <name type="scientific">Blautia luti DSM 14534 = JCM 17040</name>
    <dbReference type="NCBI Taxonomy" id="649762"/>
    <lineage>
        <taxon>Bacteria</taxon>
        <taxon>Bacillati</taxon>
        <taxon>Bacillota</taxon>
        <taxon>Clostridia</taxon>
        <taxon>Lachnospirales</taxon>
        <taxon>Lachnospiraceae</taxon>
        <taxon>Blautia</taxon>
    </lineage>
</organism>
<dbReference type="GO" id="GO:0009253">
    <property type="term" value="P:peptidoglycan catabolic process"/>
    <property type="evidence" value="ECO:0007669"/>
    <property type="project" value="InterPro"/>
</dbReference>
<dbReference type="RefSeq" id="WP_154779836.1">
    <property type="nucleotide sequence ID" value="NZ_WMBC01000002.1"/>
</dbReference>
<dbReference type="InterPro" id="IPR002053">
    <property type="entry name" value="Glyco_hydro_25"/>
</dbReference>
<protein>
    <submittedName>
        <fullName evidence="2">Uncharacterized protein</fullName>
    </submittedName>
</protein>
<evidence type="ECO:0000313" key="2">
    <source>
        <dbReference type="EMBL" id="MTD60558.1"/>
    </source>
</evidence>